<dbReference type="STRING" id="3750.A0A498IF90"/>
<evidence type="ECO:0008006" key="3">
    <source>
        <dbReference type="Google" id="ProtNLM"/>
    </source>
</evidence>
<dbReference type="PANTHER" id="PTHR35730:SF2">
    <property type="entry name" value="KINETOCHORE PROTEIN SPC24 HOMOLOG-RELATED"/>
    <property type="match status" value="1"/>
</dbReference>
<gene>
    <name evidence="1" type="ORF">DVH24_036241</name>
</gene>
<accession>A0A498IF90</accession>
<comment type="caution">
    <text evidence="1">The sequence shown here is derived from an EMBL/GenBank/DDBJ whole genome shotgun (WGS) entry which is preliminary data.</text>
</comment>
<dbReference type="AlphaFoldDB" id="A0A498IF90"/>
<sequence>MGEASGILKLISYSDDLVKVLKDERDINNLAQCLQHREALRSSCDSDFNEVQNSLRDYQIKTDECKRKTEAAKLEVVADEELDRLQREFDVDAEIETMVADLALFCFSTVIGSEISDLERQRIDVQEKKRNLKRREQDEFREQRKLAMYASVTNIIPNLEDQSRDMGYIVDSNKKIVQKFEFDPTKTTAFQTCDSVWKMIAS</sequence>
<dbReference type="Proteomes" id="UP000290289">
    <property type="component" value="Chromosome 12"/>
</dbReference>
<protein>
    <recommendedName>
        <fullName evidence="3">Kinetochore protein Spc24</fullName>
    </recommendedName>
</protein>
<dbReference type="EMBL" id="RDQH01000338">
    <property type="protein sequence ID" value="RXH81900.1"/>
    <property type="molecule type" value="Genomic_DNA"/>
</dbReference>
<organism evidence="1 2">
    <name type="scientific">Malus domestica</name>
    <name type="common">Apple</name>
    <name type="synonym">Pyrus malus</name>
    <dbReference type="NCBI Taxonomy" id="3750"/>
    <lineage>
        <taxon>Eukaryota</taxon>
        <taxon>Viridiplantae</taxon>
        <taxon>Streptophyta</taxon>
        <taxon>Embryophyta</taxon>
        <taxon>Tracheophyta</taxon>
        <taxon>Spermatophyta</taxon>
        <taxon>Magnoliopsida</taxon>
        <taxon>eudicotyledons</taxon>
        <taxon>Gunneridae</taxon>
        <taxon>Pentapetalae</taxon>
        <taxon>rosids</taxon>
        <taxon>fabids</taxon>
        <taxon>Rosales</taxon>
        <taxon>Rosaceae</taxon>
        <taxon>Amygdaloideae</taxon>
        <taxon>Maleae</taxon>
        <taxon>Malus</taxon>
    </lineage>
</organism>
<dbReference type="PANTHER" id="PTHR35730">
    <property type="entry name" value="KINETOCHORE PROTEIN SPC24 HOMOLOG-RELATED"/>
    <property type="match status" value="1"/>
</dbReference>
<dbReference type="GO" id="GO:0051983">
    <property type="term" value="P:regulation of chromosome segregation"/>
    <property type="evidence" value="ECO:0007669"/>
    <property type="project" value="InterPro"/>
</dbReference>
<dbReference type="Gene3D" id="3.30.160.570">
    <property type="entry name" value="Ncd80 complex, Spc24 subunit"/>
    <property type="match status" value="1"/>
</dbReference>
<evidence type="ECO:0000313" key="1">
    <source>
        <dbReference type="EMBL" id="RXH81900.1"/>
    </source>
</evidence>
<evidence type="ECO:0000313" key="2">
    <source>
        <dbReference type="Proteomes" id="UP000290289"/>
    </source>
</evidence>
<dbReference type="InterPro" id="IPR044951">
    <property type="entry name" value="SPC24-like"/>
</dbReference>
<name>A0A498IF90_MALDO</name>
<keyword evidence="2" id="KW-1185">Reference proteome</keyword>
<proteinExistence type="predicted"/>
<reference evidence="1 2" key="1">
    <citation type="submission" date="2018-10" db="EMBL/GenBank/DDBJ databases">
        <title>A high-quality apple genome assembly.</title>
        <authorList>
            <person name="Hu J."/>
        </authorList>
    </citation>
    <scope>NUCLEOTIDE SEQUENCE [LARGE SCALE GENOMIC DNA]</scope>
    <source>
        <strain evidence="2">cv. HFTH1</strain>
        <tissue evidence="1">Young leaf</tissue>
    </source>
</reference>